<feature type="DNA-binding region" description="H-T-H motif" evidence="2">
    <location>
        <begin position="39"/>
        <end position="58"/>
    </location>
</feature>
<dbReference type="GO" id="GO:0003700">
    <property type="term" value="F:DNA-binding transcription factor activity"/>
    <property type="evidence" value="ECO:0007669"/>
    <property type="project" value="TreeGrafter"/>
</dbReference>
<dbReference type="InterPro" id="IPR050109">
    <property type="entry name" value="HTH-type_TetR-like_transc_reg"/>
</dbReference>
<dbReference type="EMBL" id="CP054038">
    <property type="protein sequence ID" value="QKJ21049.1"/>
    <property type="molecule type" value="Genomic_DNA"/>
</dbReference>
<protein>
    <submittedName>
        <fullName evidence="4">TetR/AcrR family transcriptional regulator</fullName>
    </submittedName>
</protein>
<dbReference type="AlphaFoldDB" id="A0A7D4UHM3"/>
<reference evidence="4 5" key="1">
    <citation type="submission" date="2020-05" db="EMBL/GenBank/DDBJ databases">
        <title>Strain PA2F3 complete genome.</title>
        <authorList>
            <person name="Kim Y.-S."/>
            <person name="Kim S.-J."/>
            <person name="Jung H.-k."/>
            <person name="Kim S.-E."/>
            <person name="Kim K.-H."/>
        </authorList>
    </citation>
    <scope>NUCLEOTIDE SEQUENCE [LARGE SCALE GENOMIC DNA]</scope>
    <source>
        <strain evidence="4 5">PA2F3</strain>
    </source>
</reference>
<dbReference type="Proteomes" id="UP000502498">
    <property type="component" value="Chromosome"/>
</dbReference>
<gene>
    <name evidence="4" type="ORF">HQM25_02545</name>
</gene>
<evidence type="ECO:0000313" key="5">
    <source>
        <dbReference type="Proteomes" id="UP000502498"/>
    </source>
</evidence>
<dbReference type="InterPro" id="IPR041678">
    <property type="entry name" value="TetR_C_16"/>
</dbReference>
<accession>A0A7D4UHM3</accession>
<proteinExistence type="predicted"/>
<keyword evidence="1 2" id="KW-0238">DNA-binding</keyword>
<dbReference type="InterPro" id="IPR036271">
    <property type="entry name" value="Tet_transcr_reg_TetR-rel_C_sf"/>
</dbReference>
<dbReference type="Gene3D" id="1.10.10.60">
    <property type="entry name" value="Homeodomain-like"/>
    <property type="match status" value="1"/>
</dbReference>
<name>A0A7D4UHM3_9MICO</name>
<evidence type="ECO:0000256" key="1">
    <source>
        <dbReference type="ARBA" id="ARBA00023125"/>
    </source>
</evidence>
<dbReference type="GO" id="GO:0000976">
    <property type="term" value="F:transcription cis-regulatory region binding"/>
    <property type="evidence" value="ECO:0007669"/>
    <property type="project" value="TreeGrafter"/>
</dbReference>
<dbReference type="Pfam" id="PF00440">
    <property type="entry name" value="TetR_N"/>
    <property type="match status" value="1"/>
</dbReference>
<evidence type="ECO:0000259" key="3">
    <source>
        <dbReference type="PROSITE" id="PS50977"/>
    </source>
</evidence>
<dbReference type="PANTHER" id="PTHR30055">
    <property type="entry name" value="HTH-TYPE TRANSCRIPTIONAL REGULATOR RUTR"/>
    <property type="match status" value="1"/>
</dbReference>
<dbReference type="SUPFAM" id="SSF48498">
    <property type="entry name" value="Tetracyclin repressor-like, C-terminal domain"/>
    <property type="match status" value="1"/>
</dbReference>
<dbReference type="InterPro" id="IPR009057">
    <property type="entry name" value="Homeodomain-like_sf"/>
</dbReference>
<organism evidence="4 5">
    <name type="scientific">Microbacterium hominis</name>
    <dbReference type="NCBI Taxonomy" id="162426"/>
    <lineage>
        <taxon>Bacteria</taxon>
        <taxon>Bacillati</taxon>
        <taxon>Actinomycetota</taxon>
        <taxon>Actinomycetes</taxon>
        <taxon>Micrococcales</taxon>
        <taxon>Microbacteriaceae</taxon>
        <taxon>Microbacterium</taxon>
    </lineage>
</organism>
<dbReference type="SUPFAM" id="SSF46689">
    <property type="entry name" value="Homeodomain-like"/>
    <property type="match status" value="1"/>
</dbReference>
<evidence type="ECO:0000313" key="4">
    <source>
        <dbReference type="EMBL" id="QKJ21049.1"/>
    </source>
</evidence>
<dbReference type="PANTHER" id="PTHR30055:SF235">
    <property type="entry name" value="TRANSCRIPTIONAL REGULATORY PROTEIN"/>
    <property type="match status" value="1"/>
</dbReference>
<dbReference type="PRINTS" id="PR00455">
    <property type="entry name" value="HTHTETR"/>
</dbReference>
<evidence type="ECO:0000256" key="2">
    <source>
        <dbReference type="PROSITE-ProRule" id="PRU00335"/>
    </source>
</evidence>
<feature type="domain" description="HTH tetR-type" evidence="3">
    <location>
        <begin position="16"/>
        <end position="76"/>
    </location>
</feature>
<dbReference type="PROSITE" id="PS50977">
    <property type="entry name" value="HTH_TETR_2"/>
    <property type="match status" value="1"/>
</dbReference>
<sequence>MPTASRRRGRPRGGDSGARERIVDAAIAEFGERGYDAATIRGIAGRAGVDAALVHHYFGTKADLFAGAIGAPLPPTRGLDAVLAGDLDSAGERVARFVLEMWEDPVMRKRGVAVLRAMIGNRRTAALLVGFVSREILARIADRLEDDPHARRRAGLAASQIVGMLVTRYVLELPPMADPSVDELVAAVGPTLQRYLTGDLGAAQG</sequence>
<dbReference type="InterPro" id="IPR001647">
    <property type="entry name" value="HTH_TetR"/>
</dbReference>
<dbReference type="Gene3D" id="1.10.357.10">
    <property type="entry name" value="Tetracycline Repressor, domain 2"/>
    <property type="match status" value="1"/>
</dbReference>
<dbReference type="Pfam" id="PF17920">
    <property type="entry name" value="TetR_C_16"/>
    <property type="match status" value="1"/>
</dbReference>